<feature type="region of interest" description="Disordered" evidence="1">
    <location>
        <begin position="87"/>
        <end position="106"/>
    </location>
</feature>
<evidence type="ECO:0000313" key="3">
    <source>
        <dbReference type="Proteomes" id="UP001372338"/>
    </source>
</evidence>
<evidence type="ECO:0000313" key="2">
    <source>
        <dbReference type="EMBL" id="KAK7280931.1"/>
    </source>
</evidence>
<dbReference type="EMBL" id="JAYWIO010000002">
    <property type="protein sequence ID" value="KAK7280931.1"/>
    <property type="molecule type" value="Genomic_DNA"/>
</dbReference>
<comment type="caution">
    <text evidence="2">The sequence shown here is derived from an EMBL/GenBank/DDBJ whole genome shotgun (WGS) entry which is preliminary data.</text>
</comment>
<accession>A0AAN9ILJ3</accession>
<sequence length="106" mass="11971">MRTTEQCMRRNQNDLHGLGDWRWLDDDEKEGHRRWLDGCEGGIFTRQGLNPPSPGPQTNDLAGTVTEHVYLTLEDVPEQIYLAQVPIMNSDPDRGEGSVGNSKGRH</sequence>
<dbReference type="Proteomes" id="UP001372338">
    <property type="component" value="Unassembled WGS sequence"/>
</dbReference>
<reference evidence="2 3" key="1">
    <citation type="submission" date="2024-01" db="EMBL/GenBank/DDBJ databases">
        <title>The genomes of 5 underutilized Papilionoideae crops provide insights into root nodulation and disease resistanc.</title>
        <authorList>
            <person name="Yuan L."/>
        </authorList>
    </citation>
    <scope>NUCLEOTIDE SEQUENCE [LARGE SCALE GENOMIC DNA]</scope>
    <source>
        <strain evidence="2">ZHUSHIDOU_FW_LH</strain>
        <tissue evidence="2">Leaf</tissue>
    </source>
</reference>
<organism evidence="2 3">
    <name type="scientific">Crotalaria pallida</name>
    <name type="common">Smooth rattlebox</name>
    <name type="synonym">Crotalaria striata</name>
    <dbReference type="NCBI Taxonomy" id="3830"/>
    <lineage>
        <taxon>Eukaryota</taxon>
        <taxon>Viridiplantae</taxon>
        <taxon>Streptophyta</taxon>
        <taxon>Embryophyta</taxon>
        <taxon>Tracheophyta</taxon>
        <taxon>Spermatophyta</taxon>
        <taxon>Magnoliopsida</taxon>
        <taxon>eudicotyledons</taxon>
        <taxon>Gunneridae</taxon>
        <taxon>Pentapetalae</taxon>
        <taxon>rosids</taxon>
        <taxon>fabids</taxon>
        <taxon>Fabales</taxon>
        <taxon>Fabaceae</taxon>
        <taxon>Papilionoideae</taxon>
        <taxon>50 kb inversion clade</taxon>
        <taxon>genistoids sensu lato</taxon>
        <taxon>core genistoids</taxon>
        <taxon>Crotalarieae</taxon>
        <taxon>Crotalaria</taxon>
    </lineage>
</organism>
<evidence type="ECO:0000256" key="1">
    <source>
        <dbReference type="SAM" id="MobiDB-lite"/>
    </source>
</evidence>
<proteinExistence type="predicted"/>
<protein>
    <submittedName>
        <fullName evidence="2">Uncharacterized protein</fullName>
    </submittedName>
</protein>
<dbReference type="AlphaFoldDB" id="A0AAN9ILJ3"/>
<keyword evidence="3" id="KW-1185">Reference proteome</keyword>
<gene>
    <name evidence="2" type="ORF">RIF29_08507</name>
</gene>
<name>A0AAN9ILJ3_CROPI</name>